<feature type="signal peptide" evidence="1">
    <location>
        <begin position="1"/>
        <end position="21"/>
    </location>
</feature>
<organism evidence="2 3">
    <name type="scientific">Lyngbya confervoides BDU141951</name>
    <dbReference type="NCBI Taxonomy" id="1574623"/>
    <lineage>
        <taxon>Bacteria</taxon>
        <taxon>Bacillati</taxon>
        <taxon>Cyanobacteriota</taxon>
        <taxon>Cyanophyceae</taxon>
        <taxon>Oscillatoriophycideae</taxon>
        <taxon>Oscillatoriales</taxon>
        <taxon>Microcoleaceae</taxon>
        <taxon>Lyngbya</taxon>
    </lineage>
</organism>
<dbReference type="PROSITE" id="PS51257">
    <property type="entry name" value="PROKAR_LIPOPROTEIN"/>
    <property type="match status" value="1"/>
</dbReference>
<evidence type="ECO:0000256" key="1">
    <source>
        <dbReference type="SAM" id="SignalP"/>
    </source>
</evidence>
<keyword evidence="1" id="KW-0732">Signal</keyword>
<dbReference type="Proteomes" id="UP000031561">
    <property type="component" value="Unassembled WGS sequence"/>
</dbReference>
<accession>A0ABD4T3J8</accession>
<feature type="chain" id="PRO_5044880564" evidence="1">
    <location>
        <begin position="22"/>
        <end position="369"/>
    </location>
</feature>
<dbReference type="RefSeq" id="WP_166282146.1">
    <property type="nucleotide sequence ID" value="NZ_JTHE03000059.1"/>
</dbReference>
<comment type="caution">
    <text evidence="2">The sequence shown here is derived from an EMBL/GenBank/DDBJ whole genome shotgun (WGS) entry which is preliminary data.</text>
</comment>
<reference evidence="2 3" key="1">
    <citation type="journal article" date="2015" name="Genome Announc.">
        <title>Draft Genome Sequence of Filamentous Marine Cyanobacterium Lyngbya confervoides Strain BDU141951.</title>
        <authorList>
            <person name="Chandrababunaidu M.M."/>
            <person name="Sen D."/>
            <person name="Tripathy S."/>
        </authorList>
    </citation>
    <scope>NUCLEOTIDE SEQUENCE [LARGE SCALE GENOMIC DNA]</scope>
    <source>
        <strain evidence="2 3">BDU141951</strain>
    </source>
</reference>
<dbReference type="AlphaFoldDB" id="A0ABD4T3J8"/>
<protein>
    <submittedName>
        <fullName evidence="2">Uncharacterized protein</fullName>
    </submittedName>
</protein>
<proteinExistence type="predicted"/>
<dbReference type="EMBL" id="JTHE03000059">
    <property type="protein sequence ID" value="MCM1983221.1"/>
    <property type="molecule type" value="Genomic_DNA"/>
</dbReference>
<gene>
    <name evidence="2" type="ORF">QQ91_0010345</name>
</gene>
<sequence>MVSTRVLMNVLVLGGCLSLMAVNSPPIVAAEAQGLTPEFKGSTHLSASLSRRIRKDLAQRLNQPLPQVRILEATPEVWPDQCLGLARPFERCRGGAVPGWKVQLATAQQTWGYRSDRTGQQLRPEPLSGTPDMGGGNLTREASRRFLRTVSQQVNRPVPSLQILELQPATWNGCLGIYVPNQACTMIAMAGFRAIVTDAQTTWIYHLTEDGSQVAQNATASGASRRVLTTFQPVEAEPPPWESQVVFQSQISGDLAGSVQTTVLLRDGTLYRDQSRFSTGQQPPQRTLLRRLSAAEVKAFETLLETHRFPNLDRLRYLTDAAFADYPTTHLQQAGMSVEYIDLALSDLPPALRTVATRWEALVGKADQG</sequence>
<name>A0ABD4T3J8_9CYAN</name>
<keyword evidence="3" id="KW-1185">Reference proteome</keyword>
<evidence type="ECO:0000313" key="3">
    <source>
        <dbReference type="Proteomes" id="UP000031561"/>
    </source>
</evidence>
<evidence type="ECO:0000313" key="2">
    <source>
        <dbReference type="EMBL" id="MCM1983221.1"/>
    </source>
</evidence>